<dbReference type="Gramene" id="ESW34793">
    <property type="protein sequence ID" value="ESW34793"/>
    <property type="gene ID" value="PHAVU_001G181700g"/>
</dbReference>
<dbReference type="EMBL" id="CM002288">
    <property type="protein sequence ID" value="ESW34793.1"/>
    <property type="molecule type" value="Genomic_DNA"/>
</dbReference>
<dbReference type="OMA" id="SVVWART"/>
<evidence type="ECO:0000259" key="2">
    <source>
        <dbReference type="PROSITE" id="PS50812"/>
    </source>
</evidence>
<evidence type="ECO:0000313" key="3">
    <source>
        <dbReference type="EMBL" id="ESW34793.1"/>
    </source>
</evidence>
<organism evidence="3 4">
    <name type="scientific">Phaseolus vulgaris</name>
    <name type="common">Kidney bean</name>
    <name type="synonym">French bean</name>
    <dbReference type="NCBI Taxonomy" id="3885"/>
    <lineage>
        <taxon>Eukaryota</taxon>
        <taxon>Viridiplantae</taxon>
        <taxon>Streptophyta</taxon>
        <taxon>Embryophyta</taxon>
        <taxon>Tracheophyta</taxon>
        <taxon>Spermatophyta</taxon>
        <taxon>Magnoliopsida</taxon>
        <taxon>eudicotyledons</taxon>
        <taxon>Gunneridae</taxon>
        <taxon>Pentapetalae</taxon>
        <taxon>rosids</taxon>
        <taxon>fabids</taxon>
        <taxon>Fabales</taxon>
        <taxon>Fabaceae</taxon>
        <taxon>Papilionoideae</taxon>
        <taxon>50 kb inversion clade</taxon>
        <taxon>NPAAA clade</taxon>
        <taxon>indigoferoid/millettioid clade</taxon>
        <taxon>Phaseoleae</taxon>
        <taxon>Phaseolus</taxon>
    </lineage>
</organism>
<dbReference type="AlphaFoldDB" id="V7CZH3"/>
<feature type="compositionally biased region" description="Polar residues" evidence="1">
    <location>
        <begin position="16"/>
        <end position="33"/>
    </location>
</feature>
<dbReference type="CDD" id="cd05162">
    <property type="entry name" value="PWWP"/>
    <property type="match status" value="1"/>
</dbReference>
<dbReference type="STRING" id="3885.V7CZH3"/>
<dbReference type="PROSITE" id="PS50812">
    <property type="entry name" value="PWWP"/>
    <property type="match status" value="1"/>
</dbReference>
<evidence type="ECO:0000256" key="1">
    <source>
        <dbReference type="SAM" id="MobiDB-lite"/>
    </source>
</evidence>
<dbReference type="PANTHER" id="PTHR10688:SF14">
    <property type="entry name" value="PWWP DOMAIN-CONTAINING PROTEIN"/>
    <property type="match status" value="1"/>
</dbReference>
<reference evidence="4" key="1">
    <citation type="journal article" date="2014" name="Nat. Genet.">
        <title>A reference genome for common bean and genome-wide analysis of dual domestications.</title>
        <authorList>
            <person name="Schmutz J."/>
            <person name="McClean P.E."/>
            <person name="Mamidi S."/>
            <person name="Wu G.A."/>
            <person name="Cannon S.B."/>
            <person name="Grimwood J."/>
            <person name="Jenkins J."/>
            <person name="Shu S."/>
            <person name="Song Q."/>
            <person name="Chavarro C."/>
            <person name="Torres-Torres M."/>
            <person name="Geffroy V."/>
            <person name="Moghaddam S.M."/>
            <person name="Gao D."/>
            <person name="Abernathy B."/>
            <person name="Barry K."/>
            <person name="Blair M."/>
            <person name="Brick M.A."/>
            <person name="Chovatia M."/>
            <person name="Gepts P."/>
            <person name="Goodstein D.M."/>
            <person name="Gonzales M."/>
            <person name="Hellsten U."/>
            <person name="Hyten D.L."/>
            <person name="Jia G."/>
            <person name="Kelly J.D."/>
            <person name="Kudrna D."/>
            <person name="Lee R."/>
            <person name="Richard M.M."/>
            <person name="Miklas P.N."/>
            <person name="Osorno J.M."/>
            <person name="Rodrigues J."/>
            <person name="Thareau V."/>
            <person name="Urrea C.A."/>
            <person name="Wang M."/>
            <person name="Yu Y."/>
            <person name="Zhang M."/>
            <person name="Wing R.A."/>
            <person name="Cregan P.B."/>
            <person name="Rokhsar D.S."/>
            <person name="Jackson S.A."/>
        </authorList>
    </citation>
    <scope>NUCLEOTIDE SEQUENCE [LARGE SCALE GENOMIC DNA]</scope>
    <source>
        <strain evidence="4">cv. G19833</strain>
    </source>
</reference>
<feature type="compositionally biased region" description="Low complexity" evidence="1">
    <location>
        <begin position="143"/>
        <end position="157"/>
    </location>
</feature>
<feature type="domain" description="PWWP" evidence="2">
    <location>
        <begin position="162"/>
        <end position="220"/>
    </location>
</feature>
<dbReference type="eggNOG" id="ENOG502RZMW">
    <property type="taxonomic scope" value="Eukaryota"/>
</dbReference>
<feature type="region of interest" description="Disordered" evidence="1">
    <location>
        <begin position="123"/>
        <end position="160"/>
    </location>
</feature>
<dbReference type="SMR" id="V7CZH3"/>
<accession>V7CZH3</accession>
<name>V7CZH3_PHAVU</name>
<dbReference type="SUPFAM" id="SSF63748">
    <property type="entry name" value="Tudor/PWWP/MBT"/>
    <property type="match status" value="1"/>
</dbReference>
<feature type="compositionally biased region" description="Basic and acidic residues" evidence="1">
    <location>
        <begin position="128"/>
        <end position="141"/>
    </location>
</feature>
<dbReference type="Gene3D" id="2.30.30.140">
    <property type="match status" value="1"/>
</dbReference>
<feature type="region of interest" description="Disordered" evidence="1">
    <location>
        <begin position="1"/>
        <end position="67"/>
    </location>
</feature>
<feature type="compositionally biased region" description="Low complexity" evidence="1">
    <location>
        <begin position="51"/>
        <end position="62"/>
    </location>
</feature>
<dbReference type="InterPro" id="IPR052657">
    <property type="entry name" value="PDP_family_Arabidopsis"/>
</dbReference>
<feature type="compositionally biased region" description="Basic residues" evidence="1">
    <location>
        <begin position="287"/>
        <end position="296"/>
    </location>
</feature>
<dbReference type="Pfam" id="PF00855">
    <property type="entry name" value="PWWP"/>
    <property type="match status" value="1"/>
</dbReference>
<keyword evidence="4" id="KW-1185">Reference proteome</keyword>
<protein>
    <recommendedName>
        <fullName evidence="2">PWWP domain-containing protein</fullName>
    </recommendedName>
</protein>
<proteinExistence type="predicted"/>
<dbReference type="OrthoDB" id="5964980at2759"/>
<dbReference type="InterPro" id="IPR000313">
    <property type="entry name" value="PWWP_dom"/>
</dbReference>
<evidence type="ECO:0000313" key="4">
    <source>
        <dbReference type="Proteomes" id="UP000000226"/>
    </source>
</evidence>
<dbReference type="PANTHER" id="PTHR10688">
    <property type="entry name" value="PWWP DOMAIN-CONTAINING PROTEIN"/>
    <property type="match status" value="1"/>
</dbReference>
<sequence>MAKKRTTPHNNNNNNQRNTQLTIHMPKHSQQPRSSPPKRRTDFSVFTRTPSSFSNPASGSSSGEVRLSNVTARSLQGRGMTTKQFSENMMVRCSIYQEGRSVCSSEFFDAAVVEVDSAVQDESLDLGSNRDDCNEKNDISKMSESTPLESSISDSSSQAATPGSVVWARTDCQLWWPAEIMEETSALSKPGSDGHVLVHFYGNLPSAWIDPMTDISTFEESFEARSNNPSEDFQQALKQALQKKAQLSSCRKLTADSSPQSDMQERLFDKCPSRTTSKTIDDCQERRRGKRERKPKVHFDEVTYPVKSERKLRRLKIMRYLGLAAPIGSPF</sequence>
<gene>
    <name evidence="3" type="ORF">PHAVU_001G181700g</name>
</gene>
<feature type="region of interest" description="Disordered" evidence="1">
    <location>
        <begin position="275"/>
        <end position="296"/>
    </location>
</feature>
<dbReference type="Proteomes" id="UP000000226">
    <property type="component" value="Chromosome 1"/>
</dbReference>